<dbReference type="PANTHER" id="PTHR42970:SF1">
    <property type="entry name" value="PECTATE LYASE C-RELATED"/>
    <property type="match status" value="1"/>
</dbReference>
<comment type="caution">
    <text evidence="4">The sequence shown here is derived from an EMBL/GenBank/DDBJ whole genome shotgun (WGS) entry which is preliminary data.</text>
</comment>
<dbReference type="SUPFAM" id="SSF51126">
    <property type="entry name" value="Pectin lyase-like"/>
    <property type="match status" value="1"/>
</dbReference>
<name>A0A2V3VCA7_9SPHN</name>
<evidence type="ECO:0008006" key="6">
    <source>
        <dbReference type="Google" id="ProtNLM"/>
    </source>
</evidence>
<keyword evidence="2" id="KW-0325">Glycoprotein</keyword>
<gene>
    <name evidence="4" type="ORF">C7451_10268</name>
</gene>
<sequence>MHPIRPDTLTPDFRCLAGADTAVLPDHLWGAPERLTTQGNRCHYVLPSRHRSVNNHGNGRETMHKTLQKAAIIGAFALASLGHAAAEPHPGDPTRGGAGGRIIRVTTLAKSGPGSLAEALAAKGPRTVVFEVGGVIDLGRSTLEISEPYLTIAGQTAPSPGITIIKGGIDLRTHDVVVSHIRVMTGADGQARMSGWEADSFSTVAAHNVVVEHCSFLWGVDENMSASGPRFTGDTVEQWRAGTSHHIVFRDNLAAEGLANSSHPKGEHSKGSLIHDNATNIMFYRNVWAHNVERSPLVKGGAQVAMVNNLIYNPGHRAVHYNLMNLEWQGHDYVTGEITAIGNVMRGGNDTNEGLPFLMLGGDGDLAYFGKDNRAVDRHGNPLPQLGRYGETRAKLITAKAPLARVDAYAVLPSGEVETSLLQTAGARPWDRAPDDIRVLFFVAEGRGDIIDDESEVGGYPAPVASFAPFNEAEWNLETMTPKSGRYPGQKGGAQEALSTRDRQMRTSQP</sequence>
<evidence type="ECO:0000256" key="2">
    <source>
        <dbReference type="ARBA" id="ARBA00023180"/>
    </source>
</evidence>
<organism evidence="4 5">
    <name type="scientific">Blastomonas natatoria</name>
    <dbReference type="NCBI Taxonomy" id="34015"/>
    <lineage>
        <taxon>Bacteria</taxon>
        <taxon>Pseudomonadati</taxon>
        <taxon>Pseudomonadota</taxon>
        <taxon>Alphaproteobacteria</taxon>
        <taxon>Sphingomonadales</taxon>
        <taxon>Sphingomonadaceae</taxon>
        <taxon>Blastomonas</taxon>
    </lineage>
</organism>
<dbReference type="InterPro" id="IPR052063">
    <property type="entry name" value="Polysaccharide_Lyase_1"/>
</dbReference>
<dbReference type="AlphaFoldDB" id="A0A2V3VCA7"/>
<dbReference type="Proteomes" id="UP000248014">
    <property type="component" value="Unassembled WGS sequence"/>
</dbReference>
<evidence type="ECO:0000256" key="1">
    <source>
        <dbReference type="ARBA" id="ARBA00022723"/>
    </source>
</evidence>
<dbReference type="GO" id="GO:0046872">
    <property type="term" value="F:metal ion binding"/>
    <property type="evidence" value="ECO:0007669"/>
    <property type="project" value="UniProtKB-KW"/>
</dbReference>
<accession>A0A2V3VCA7</accession>
<evidence type="ECO:0000256" key="3">
    <source>
        <dbReference type="SAM" id="MobiDB-lite"/>
    </source>
</evidence>
<feature type="compositionally biased region" description="Basic and acidic residues" evidence="3">
    <location>
        <begin position="499"/>
        <end position="510"/>
    </location>
</feature>
<evidence type="ECO:0000313" key="4">
    <source>
        <dbReference type="EMBL" id="PXW78398.1"/>
    </source>
</evidence>
<keyword evidence="1" id="KW-0479">Metal-binding</keyword>
<dbReference type="Gene3D" id="2.160.20.10">
    <property type="entry name" value="Single-stranded right-handed beta-helix, Pectin lyase-like"/>
    <property type="match status" value="1"/>
</dbReference>
<evidence type="ECO:0000313" key="5">
    <source>
        <dbReference type="Proteomes" id="UP000248014"/>
    </source>
</evidence>
<dbReference type="EMBL" id="QJJM01000002">
    <property type="protein sequence ID" value="PXW78398.1"/>
    <property type="molecule type" value="Genomic_DNA"/>
</dbReference>
<proteinExistence type="predicted"/>
<keyword evidence="5" id="KW-1185">Reference proteome</keyword>
<protein>
    <recommendedName>
        <fullName evidence="6">Pectate lyase</fullName>
    </recommendedName>
</protein>
<feature type="region of interest" description="Disordered" evidence="3">
    <location>
        <begin position="478"/>
        <end position="510"/>
    </location>
</feature>
<dbReference type="InterPro" id="IPR012334">
    <property type="entry name" value="Pectin_lyas_fold"/>
</dbReference>
<reference evidence="4 5" key="1">
    <citation type="submission" date="2018-05" db="EMBL/GenBank/DDBJ databases">
        <title>Genomic Encyclopedia of Type Strains, Phase IV (KMG-IV): sequencing the most valuable type-strain genomes for metagenomic binning, comparative biology and taxonomic classification.</title>
        <authorList>
            <person name="Goeker M."/>
        </authorList>
    </citation>
    <scope>NUCLEOTIDE SEQUENCE [LARGE SCALE GENOMIC DNA]</scope>
    <source>
        <strain evidence="4 5">DSM 3183</strain>
    </source>
</reference>
<dbReference type="InterPro" id="IPR011050">
    <property type="entry name" value="Pectin_lyase_fold/virulence"/>
</dbReference>
<dbReference type="PANTHER" id="PTHR42970">
    <property type="entry name" value="PECTATE LYASE C-RELATED"/>
    <property type="match status" value="1"/>
</dbReference>